<dbReference type="SFLD" id="SFLDS00003">
    <property type="entry name" value="Haloacid_Dehalogenase"/>
    <property type="match status" value="1"/>
</dbReference>
<evidence type="ECO:0000313" key="2">
    <source>
        <dbReference type="Proteomes" id="UP000182725"/>
    </source>
</evidence>
<sequence length="269" mass="27620">MDVTTVSPTLAHDGLLRDAPEAGSPRSAVLFDLDGTLVDPAGGITGGIAHALSAMDLPVPEAEVLAAMIGPKLADALISLVDVPSDKVDEVIAVYRQWYAGQGMAMSQLYPGIKTLLAQLRASGVALAVATQKPEPLAKKLLAHHGIDEYFHVIRGSHADETLKPGDADYRPGKAEIIAAALRDVSLLSADATQLPAVMVGDRHQDVDGARSNGLDCIGVAWGFAAEGELAAAGVSVVVHSTVELAAELAGLDGSETALNSGKGVRGAL</sequence>
<evidence type="ECO:0000313" key="1">
    <source>
        <dbReference type="EMBL" id="SEE48290.1"/>
    </source>
</evidence>
<dbReference type="InterPro" id="IPR023214">
    <property type="entry name" value="HAD_sf"/>
</dbReference>
<reference evidence="1 2" key="1">
    <citation type="submission" date="2016-10" db="EMBL/GenBank/DDBJ databases">
        <authorList>
            <person name="de Groot N.N."/>
        </authorList>
    </citation>
    <scope>NUCLEOTIDE SEQUENCE [LARGE SCALE GENOMIC DNA]</scope>
    <source>
        <strain evidence="1 2">DSM 22274</strain>
    </source>
</reference>
<protein>
    <submittedName>
        <fullName evidence="1">Phosphoglycolate phosphatase</fullName>
    </submittedName>
</protein>
<dbReference type="AlphaFoldDB" id="A0A1H5J791"/>
<dbReference type="InterPro" id="IPR041492">
    <property type="entry name" value="HAD_2"/>
</dbReference>
<dbReference type="EMBL" id="FNTV01000001">
    <property type="protein sequence ID" value="SEE48290.1"/>
    <property type="molecule type" value="Genomic_DNA"/>
</dbReference>
<dbReference type="GO" id="GO:0004713">
    <property type="term" value="F:protein tyrosine kinase activity"/>
    <property type="evidence" value="ECO:0007669"/>
    <property type="project" value="TreeGrafter"/>
</dbReference>
<dbReference type="Gene3D" id="3.40.50.1000">
    <property type="entry name" value="HAD superfamily/HAD-like"/>
    <property type="match status" value="1"/>
</dbReference>
<dbReference type="InterPro" id="IPR036412">
    <property type="entry name" value="HAD-like_sf"/>
</dbReference>
<dbReference type="InterPro" id="IPR050155">
    <property type="entry name" value="HAD-like_hydrolase_sf"/>
</dbReference>
<gene>
    <name evidence="1" type="ORF">SAMN04489740_1529</name>
</gene>
<organism evidence="1 2">
    <name type="scientific">Arthrobacter alpinus</name>
    <dbReference type="NCBI Taxonomy" id="656366"/>
    <lineage>
        <taxon>Bacteria</taxon>
        <taxon>Bacillati</taxon>
        <taxon>Actinomycetota</taxon>
        <taxon>Actinomycetes</taxon>
        <taxon>Micrococcales</taxon>
        <taxon>Micrococcaceae</taxon>
        <taxon>Arthrobacter</taxon>
    </lineage>
</organism>
<dbReference type="Pfam" id="PF13419">
    <property type="entry name" value="HAD_2"/>
    <property type="match status" value="1"/>
</dbReference>
<dbReference type="SUPFAM" id="SSF56784">
    <property type="entry name" value="HAD-like"/>
    <property type="match status" value="1"/>
</dbReference>
<dbReference type="PANTHER" id="PTHR43434:SF20">
    <property type="entry name" value="5'-NUCLEOTIDASE"/>
    <property type="match status" value="1"/>
</dbReference>
<dbReference type="GO" id="GO:0005829">
    <property type="term" value="C:cytosol"/>
    <property type="evidence" value="ECO:0007669"/>
    <property type="project" value="TreeGrafter"/>
</dbReference>
<dbReference type="SFLD" id="SFLDG01129">
    <property type="entry name" value="C1.5:_HAD__Beta-PGM__Phosphata"/>
    <property type="match status" value="1"/>
</dbReference>
<name>A0A1H5J791_9MICC</name>
<dbReference type="Proteomes" id="UP000182725">
    <property type="component" value="Unassembled WGS sequence"/>
</dbReference>
<dbReference type="InterPro" id="IPR023198">
    <property type="entry name" value="PGP-like_dom2"/>
</dbReference>
<proteinExistence type="predicted"/>
<accession>A0A1H5J791</accession>
<dbReference type="Gene3D" id="1.10.150.240">
    <property type="entry name" value="Putative phosphatase, domain 2"/>
    <property type="match status" value="1"/>
</dbReference>
<dbReference type="PANTHER" id="PTHR43434">
    <property type="entry name" value="PHOSPHOGLYCOLATE PHOSPHATASE"/>
    <property type="match status" value="1"/>
</dbReference>